<feature type="compositionally biased region" description="Low complexity" evidence="1">
    <location>
        <begin position="353"/>
        <end position="363"/>
    </location>
</feature>
<dbReference type="Gene3D" id="2.40.70.10">
    <property type="entry name" value="Acid Proteases"/>
    <property type="match status" value="1"/>
</dbReference>
<feature type="region of interest" description="Disordered" evidence="1">
    <location>
        <begin position="318"/>
        <end position="365"/>
    </location>
</feature>
<evidence type="ECO:0000259" key="2">
    <source>
        <dbReference type="Pfam" id="PF19259"/>
    </source>
</evidence>
<dbReference type="Pfam" id="PF08284">
    <property type="entry name" value="RVP_2"/>
    <property type="match status" value="1"/>
</dbReference>
<dbReference type="CDD" id="cd00303">
    <property type="entry name" value="retropepsin_like"/>
    <property type="match status" value="1"/>
</dbReference>
<gene>
    <name evidence="3" type="ORF">Plil01_000225400</name>
</gene>
<dbReference type="AlphaFoldDB" id="A0A9W6TEW6"/>
<accession>A0A9W6TEW6</accession>
<feature type="region of interest" description="Disordered" evidence="1">
    <location>
        <begin position="1"/>
        <end position="38"/>
    </location>
</feature>
<keyword evidence="4" id="KW-1185">Reference proteome</keyword>
<dbReference type="Pfam" id="PF19259">
    <property type="entry name" value="Ty3_capsid"/>
    <property type="match status" value="1"/>
</dbReference>
<dbReference type="InterPro" id="IPR021109">
    <property type="entry name" value="Peptidase_aspartic_dom_sf"/>
</dbReference>
<evidence type="ECO:0000256" key="1">
    <source>
        <dbReference type="SAM" id="MobiDB-lite"/>
    </source>
</evidence>
<evidence type="ECO:0000313" key="4">
    <source>
        <dbReference type="Proteomes" id="UP001165083"/>
    </source>
</evidence>
<evidence type="ECO:0000313" key="3">
    <source>
        <dbReference type="EMBL" id="GMF11563.1"/>
    </source>
</evidence>
<dbReference type="OrthoDB" id="120239at2759"/>
<dbReference type="EMBL" id="BSXW01000079">
    <property type="protein sequence ID" value="GMF11563.1"/>
    <property type="molecule type" value="Genomic_DNA"/>
</dbReference>
<feature type="domain" description="Ty3 transposon capsid-like protein" evidence="2">
    <location>
        <begin position="51"/>
        <end position="137"/>
    </location>
</feature>
<name>A0A9W6TEW6_9STRA</name>
<organism evidence="3 4">
    <name type="scientific">Phytophthora lilii</name>
    <dbReference type="NCBI Taxonomy" id="2077276"/>
    <lineage>
        <taxon>Eukaryota</taxon>
        <taxon>Sar</taxon>
        <taxon>Stramenopiles</taxon>
        <taxon>Oomycota</taxon>
        <taxon>Peronosporomycetes</taxon>
        <taxon>Peronosporales</taxon>
        <taxon>Peronosporaceae</taxon>
        <taxon>Phytophthora</taxon>
    </lineage>
</organism>
<protein>
    <submittedName>
        <fullName evidence="3">Unnamed protein product</fullName>
    </submittedName>
</protein>
<dbReference type="Proteomes" id="UP001165083">
    <property type="component" value="Unassembled WGS sequence"/>
</dbReference>
<reference evidence="3" key="1">
    <citation type="submission" date="2023-04" db="EMBL/GenBank/DDBJ databases">
        <title>Phytophthora lilii NBRC 32176.</title>
        <authorList>
            <person name="Ichikawa N."/>
            <person name="Sato H."/>
            <person name="Tonouchi N."/>
        </authorList>
    </citation>
    <scope>NUCLEOTIDE SEQUENCE</scope>
    <source>
        <strain evidence="3">NBRC 32176</strain>
    </source>
</reference>
<proteinExistence type="predicted"/>
<feature type="compositionally biased region" description="Polar residues" evidence="1">
    <location>
        <begin position="326"/>
        <end position="344"/>
    </location>
</feature>
<sequence>MAELRAEIETLRASRQDRPTKAAETKSRFPSSMPKFKGNRGEDVRQWLFQVETLCRIHDHDASDDNATLPAIAGTAMEDPASGWFLFWASRTPAEEQTWAQFTHDALAHFEASNYQAVLRQKLRQLRQVDDIEDYNGKTCVLLLQETWSFQARLQEAEERSGKRPTTPVEEGPDVVRASEEDLTVSKATSNLLCEDPLVYSCTPLLSIDGDLVQRENKFKTKFLLYCGATTVYVSRSFVNKQGLKTQVYKERTIRVKLGDNKIGEALLELAKIEIKLKGVPNYQCVAVVFNLPDEFDCVLGMPFFMDVQPNVDWKRRSSKDDEFSGASTVDTSTPCGKCSQPNGSGLHGAVDSESSSTRSLDSCRAAVPETQPDCEVKTAERPAGDVNNLSRREKKNAQAEAMFTLGVVDSEGVETKYITRKKLRTFLRLPAKDQPEHDFMIVLTNDTIRRLSVTLSEMMSPITLDQRRPSDSCKRIGIRSRTTQHSQFSRNTGYLVQASTTGRITHGA</sequence>
<dbReference type="InterPro" id="IPR045358">
    <property type="entry name" value="Ty3_capsid"/>
</dbReference>
<feature type="compositionally biased region" description="Basic and acidic residues" evidence="1">
    <location>
        <begin position="1"/>
        <end position="27"/>
    </location>
</feature>
<comment type="caution">
    <text evidence="3">The sequence shown here is derived from an EMBL/GenBank/DDBJ whole genome shotgun (WGS) entry which is preliminary data.</text>
</comment>